<evidence type="ECO:0000256" key="1">
    <source>
        <dbReference type="SAM" id="MobiDB-lite"/>
    </source>
</evidence>
<protein>
    <submittedName>
        <fullName evidence="2">Uncharacterized protein</fullName>
    </submittedName>
</protein>
<comment type="caution">
    <text evidence="2">The sequence shown here is derived from an EMBL/GenBank/DDBJ whole genome shotgun (WGS) entry which is preliminary data.</text>
</comment>
<keyword evidence="3" id="KW-1185">Reference proteome</keyword>
<evidence type="ECO:0000313" key="3">
    <source>
        <dbReference type="Proteomes" id="UP001066276"/>
    </source>
</evidence>
<evidence type="ECO:0000313" key="2">
    <source>
        <dbReference type="EMBL" id="KAJ1211040.1"/>
    </source>
</evidence>
<sequence>MEDTTGSRPIIGSPRNTPNSLLPDPRRPHDDIVGSPEAKARRGRTTGERREDEGDWSWRSGAQFEEKKMKSMEVGSTGETKDSSTVAEKESG</sequence>
<feature type="region of interest" description="Disordered" evidence="1">
    <location>
        <begin position="1"/>
        <end position="92"/>
    </location>
</feature>
<gene>
    <name evidence="2" type="ORF">NDU88_006402</name>
</gene>
<reference evidence="2" key="1">
    <citation type="journal article" date="2022" name="bioRxiv">
        <title>Sequencing and chromosome-scale assembly of the giantPleurodeles waltlgenome.</title>
        <authorList>
            <person name="Brown T."/>
            <person name="Elewa A."/>
            <person name="Iarovenko S."/>
            <person name="Subramanian E."/>
            <person name="Araus A.J."/>
            <person name="Petzold A."/>
            <person name="Susuki M."/>
            <person name="Suzuki K.-i.T."/>
            <person name="Hayashi T."/>
            <person name="Toyoda A."/>
            <person name="Oliveira C."/>
            <person name="Osipova E."/>
            <person name="Leigh N.D."/>
            <person name="Simon A."/>
            <person name="Yun M.H."/>
        </authorList>
    </citation>
    <scope>NUCLEOTIDE SEQUENCE</scope>
    <source>
        <strain evidence="2">20211129_DDA</strain>
        <tissue evidence="2">Liver</tissue>
    </source>
</reference>
<name>A0AAV7WAH8_PLEWA</name>
<feature type="compositionally biased region" description="Basic and acidic residues" evidence="1">
    <location>
        <begin position="79"/>
        <end position="92"/>
    </location>
</feature>
<proteinExistence type="predicted"/>
<dbReference type="EMBL" id="JANPWB010000002">
    <property type="protein sequence ID" value="KAJ1211040.1"/>
    <property type="molecule type" value="Genomic_DNA"/>
</dbReference>
<dbReference type="Proteomes" id="UP001066276">
    <property type="component" value="Chromosome 1_2"/>
</dbReference>
<dbReference type="AlphaFoldDB" id="A0AAV7WAH8"/>
<organism evidence="2 3">
    <name type="scientific">Pleurodeles waltl</name>
    <name type="common">Iberian ribbed newt</name>
    <dbReference type="NCBI Taxonomy" id="8319"/>
    <lineage>
        <taxon>Eukaryota</taxon>
        <taxon>Metazoa</taxon>
        <taxon>Chordata</taxon>
        <taxon>Craniata</taxon>
        <taxon>Vertebrata</taxon>
        <taxon>Euteleostomi</taxon>
        <taxon>Amphibia</taxon>
        <taxon>Batrachia</taxon>
        <taxon>Caudata</taxon>
        <taxon>Salamandroidea</taxon>
        <taxon>Salamandridae</taxon>
        <taxon>Pleurodelinae</taxon>
        <taxon>Pleurodeles</taxon>
    </lineage>
</organism>
<accession>A0AAV7WAH8</accession>